<reference evidence="1" key="1">
    <citation type="journal article" date="2023" name="GigaByte">
        <title>Genome assembly of the bearded iris, Iris pallida Lam.</title>
        <authorList>
            <person name="Bruccoleri R.E."/>
            <person name="Oakeley E.J."/>
            <person name="Faust A.M.E."/>
            <person name="Altorfer M."/>
            <person name="Dessus-Babus S."/>
            <person name="Burckhardt D."/>
            <person name="Oertli M."/>
            <person name="Naumann U."/>
            <person name="Petersen F."/>
            <person name="Wong J."/>
        </authorList>
    </citation>
    <scope>NUCLEOTIDE SEQUENCE</scope>
    <source>
        <strain evidence="1">GSM-AAB239-AS_SAM_17_03QT</strain>
    </source>
</reference>
<evidence type="ECO:0000313" key="2">
    <source>
        <dbReference type="Proteomes" id="UP001140949"/>
    </source>
</evidence>
<dbReference type="Proteomes" id="UP001140949">
    <property type="component" value="Unassembled WGS sequence"/>
</dbReference>
<evidence type="ECO:0000313" key="1">
    <source>
        <dbReference type="EMBL" id="KAJ6843457.1"/>
    </source>
</evidence>
<proteinExistence type="predicted"/>
<accession>A0AAX6HSC6</accession>
<gene>
    <name evidence="1" type="ORF">M6B38_296720</name>
</gene>
<name>A0AAX6HSC6_IRIPA</name>
<organism evidence="1 2">
    <name type="scientific">Iris pallida</name>
    <name type="common">Sweet iris</name>
    <dbReference type="NCBI Taxonomy" id="29817"/>
    <lineage>
        <taxon>Eukaryota</taxon>
        <taxon>Viridiplantae</taxon>
        <taxon>Streptophyta</taxon>
        <taxon>Embryophyta</taxon>
        <taxon>Tracheophyta</taxon>
        <taxon>Spermatophyta</taxon>
        <taxon>Magnoliopsida</taxon>
        <taxon>Liliopsida</taxon>
        <taxon>Asparagales</taxon>
        <taxon>Iridaceae</taxon>
        <taxon>Iridoideae</taxon>
        <taxon>Irideae</taxon>
        <taxon>Iris</taxon>
    </lineage>
</organism>
<keyword evidence="2" id="KW-1185">Reference proteome</keyword>
<comment type="caution">
    <text evidence="1">The sequence shown here is derived from an EMBL/GenBank/DDBJ whole genome shotgun (WGS) entry which is preliminary data.</text>
</comment>
<sequence length="62" mass="7072">MNNEKGIISTCNQPTCNWKVYARPIRRGNIFQIATLENRYSCLARLTTGSHPLELVHGSKIR</sequence>
<reference evidence="1" key="2">
    <citation type="submission" date="2023-04" db="EMBL/GenBank/DDBJ databases">
        <authorList>
            <person name="Bruccoleri R.E."/>
            <person name="Oakeley E.J."/>
            <person name="Faust A.-M."/>
            <person name="Dessus-Babus S."/>
            <person name="Altorfer M."/>
            <person name="Burckhardt D."/>
            <person name="Oertli M."/>
            <person name="Naumann U."/>
            <person name="Petersen F."/>
            <person name="Wong J."/>
        </authorList>
    </citation>
    <scope>NUCLEOTIDE SEQUENCE</scope>
    <source>
        <strain evidence="1">GSM-AAB239-AS_SAM_17_03QT</strain>
        <tissue evidence="1">Leaf</tissue>
    </source>
</reference>
<dbReference type="EMBL" id="JANAVB010007199">
    <property type="protein sequence ID" value="KAJ6843457.1"/>
    <property type="molecule type" value="Genomic_DNA"/>
</dbReference>
<dbReference type="AlphaFoldDB" id="A0AAX6HSC6"/>
<protein>
    <submittedName>
        <fullName evidence="1">Uncharacterized protein</fullName>
    </submittedName>
</protein>